<dbReference type="Proteomes" id="UP000285456">
    <property type="component" value="Unassembled WGS sequence"/>
</dbReference>
<evidence type="ECO:0000313" key="1">
    <source>
        <dbReference type="EMBL" id="RHW31998.1"/>
    </source>
</evidence>
<organism evidence="1 2">
    <name type="scientific">Oceanobacillus profundus</name>
    <dbReference type="NCBI Taxonomy" id="372463"/>
    <lineage>
        <taxon>Bacteria</taxon>
        <taxon>Bacillati</taxon>
        <taxon>Bacillota</taxon>
        <taxon>Bacilli</taxon>
        <taxon>Bacillales</taxon>
        <taxon>Bacillaceae</taxon>
        <taxon>Oceanobacillus</taxon>
    </lineage>
</organism>
<protein>
    <submittedName>
        <fullName evidence="1">Uncharacterized protein</fullName>
    </submittedName>
</protein>
<accession>A0A417YGQ0</accession>
<name>A0A417YGQ0_9BACI</name>
<comment type="caution">
    <text evidence="1">The sequence shown here is derived from an EMBL/GenBank/DDBJ whole genome shotgun (WGS) entry which is preliminary data.</text>
</comment>
<sequence length="1946" mass="223151">MEEVRVEDYQNREHDYRRFLASEAERNEMPFYQKLGLGVAAAAGALAVGYRTGAMRHMARYLDDVVAPTRQAVREVSSEESPILKNLSLDGLRDRGLKIQDRRNELMQLRQEQSNLLDRREFDMVRYLRQRDTLINKDVPEYISEGLRFQSVMRDIRNSPSIKRETANQIEKGLASGYTGILKRGSASDINHLLRQSGVQDKDVLDVVHDARKNNRDQDFSRRSEEGRAWIENVQEKLRQSTAQDIESITKQNNPIKQSLLGKSQRQATIQDVLELHKSKQIVLNEDVLGQIKDVTKHNKGFQDAIFDNNLYVTLKDGKVSGYADYKAFDNVGRNTMEWWSHTMPGGLMHFRDMINMRTAREQSSFRIFKRGSIQPMLNAHMNINPGEALTEDVVFSGGRFMRLFDDNAINSNQPLEVLNPNREMYLTSSRYGTVSTITRQASGVMTDGTRSVMGVDVTNNRLFKSLDIGGQEKDPIASEGFSVFSKFFDPEWDRNRINKALSKGIDSPEEYHFLQRFLDENTIGLSPRVLNQIESHLPQSLQTEIKDMGIHFGRDEDMLKLFKHLGEGNYRTSFEFNQLYRNFDRNPEEVLNRTMPRGRTSVILGGSIEVKTGMDQINQEIGKELVRQIAQHESITSGVPVREAQHTLRNILKDKSSEGLLTKPEFQNAERLINQQMFEQAGKSLRGNYEHLISETNQLLLGKDNINQTFQQGLDTLSKQVNPLLHKSTNANHVNQIADEYVAVNKSNVWDNLKSIDGIRDLGRQLSLRTGSRNMEDMTTLSIFGSYYPAYRLQEALGSLGLGLSGASMGSPLQIWSSLLLKRGLPIVAGVEGYQYADYLMDEYTGAGFSERWENYKAHQRLADAGAREEFDSIADLERQRMLRPGIEHFEAMPSIHLPGFGEVGPGVLLNQMMGAVTGISSPLSDKDTMTVEETYDDILHGTDEIRKGRWWAIGSRTAYRGDRIIEFAPNSYRQAHSDWEYTNVIGSGEEQYAHSLFPTFENPLGALSFLIGTRDPYWFEKKHYYDRPYLLTGDFFNSNTPFIGDIGNMTIGQILKPTREMHGEYWAEPEIIQESADSLGERPSRPVTTRISPSGRVEYNVEASIQDYGAEAPIYVARRRIDSETNEETGDMIIGDLQSGKTIYLPSRMNGAYVDLDSAFIASEQNMERMIETSPQGLFAPTYEYQKEVDRRKLAELNDPRSAQWRAQEMASNWLEPHGVYNWIFMDELLGRDPYAGKEVIAKADQAYNASNAFWDSELGSLGGSLSEIGRRFIRRDSGQLEHYNPIRNQMPDWLPGGNYFINFQTGDPYSLIPNGVYRLPGEAYEAMNPLHPDETGRYGAFDKLKILADVAPWSDEYRFWKDYVTEYEDDPEIRKQAAEIKRQVSQRNRKYEFHDYMYKDAELEKEKVTVTKFLDDYTFLAKEYGDQPIRLAGIDARSNAEGVLEKYIDVGDRITIGVDADENHRISDDTYGTMRAVVFKGIESLNRQIIERGEMKESQTDFSAPGVWARFTPEEIAAGARWETVAHAETAFNTKFLQVRTALEEYERDQIYLQDWSTWQNFGVTDYAIPAVQRLAGRDNPLIAGVAGAAFGGTIGRIFLGGGSRTKGGALIGAIGGIGANLYGKAYEYSTGERWIPERRRIEHDINEYFDVLEYMKYTGLYEKAKVELSHMGYDAEEFLNYVEEKEGKTKQRRSELEERKQELYLTQPNGWEEERKEINRELAKLTEQWDELQLPEPVAQALYYKEQAETTLYAIDPFEDRLNIMQALPYKDRWFFNDFANARTKDRDEILELIPENQRRIYQALWGMETEERKPLSYYAEKYAIPDADWEGWSPQYSLEDIKVQVVQDSGLNLSDFNFWEDDVEASKYAPRLPDSYDTPRFGGFKQVEDSIRQVLEGQGLHDVQVTVHPNNGSETHARVNYQKDRSQEIEDEFRYHMDDYL</sequence>
<dbReference type="RefSeq" id="WP_118889556.1">
    <property type="nucleotide sequence ID" value="NZ_PHUT01000007.1"/>
</dbReference>
<gene>
    <name evidence="1" type="ORF">D1B32_12235</name>
</gene>
<dbReference type="OrthoDB" id="2973681at2"/>
<dbReference type="EMBL" id="QWEH01000007">
    <property type="protein sequence ID" value="RHW31998.1"/>
    <property type="molecule type" value="Genomic_DNA"/>
</dbReference>
<evidence type="ECO:0000313" key="2">
    <source>
        <dbReference type="Proteomes" id="UP000285456"/>
    </source>
</evidence>
<reference evidence="1 2" key="1">
    <citation type="journal article" date="2007" name="Int. J. Syst. Evol. Microbiol.">
        <title>Oceanobacillus profundus sp. nov., isolated from a deep-sea sediment core.</title>
        <authorList>
            <person name="Kim Y.G."/>
            <person name="Choi D.H."/>
            <person name="Hyun S."/>
            <person name="Cho B.C."/>
        </authorList>
    </citation>
    <scope>NUCLEOTIDE SEQUENCE [LARGE SCALE GENOMIC DNA]</scope>
    <source>
        <strain evidence="1 2">DSM 18246</strain>
    </source>
</reference>
<keyword evidence="2" id="KW-1185">Reference proteome</keyword>
<proteinExistence type="predicted"/>